<proteinExistence type="predicted"/>
<evidence type="ECO:0000313" key="1">
    <source>
        <dbReference type="EMBL" id="PIR85476.1"/>
    </source>
</evidence>
<dbReference type="InterPro" id="IPR003789">
    <property type="entry name" value="Asn/Gln_tRNA_amidoTrase-B-like"/>
</dbReference>
<dbReference type="GO" id="GO:0016740">
    <property type="term" value="F:transferase activity"/>
    <property type="evidence" value="ECO:0007669"/>
    <property type="project" value="UniProtKB-KW"/>
</dbReference>
<name>A0A2H0UIF6_9BACT</name>
<protein>
    <submittedName>
        <fullName evidence="1">Glutamyl-tRNA amidotransferase</fullName>
    </submittedName>
</protein>
<dbReference type="PANTHER" id="PTHR28055:SF1">
    <property type="entry name" value="ALTERED INHERITANCE OF MITOCHONDRIA PROTEIN 41, MITOCHONDRIAL"/>
    <property type="match status" value="1"/>
</dbReference>
<dbReference type="EMBL" id="PFBH01000001">
    <property type="protein sequence ID" value="PIR85476.1"/>
    <property type="molecule type" value="Genomic_DNA"/>
</dbReference>
<dbReference type="InterPro" id="IPR042184">
    <property type="entry name" value="YqeY/Aim41_N"/>
</dbReference>
<dbReference type="Proteomes" id="UP000229315">
    <property type="component" value="Unassembled WGS sequence"/>
</dbReference>
<reference evidence="2" key="1">
    <citation type="submission" date="2017-09" db="EMBL/GenBank/DDBJ databases">
        <title>Depth-based differentiation of microbial function through sediment-hosted aquifers and enrichment of novel symbionts in the deep terrestrial subsurface.</title>
        <authorList>
            <person name="Probst A.J."/>
            <person name="Ladd B."/>
            <person name="Jarett J.K."/>
            <person name="Geller-Mcgrath D.E."/>
            <person name="Sieber C.M.K."/>
            <person name="Emerson J.B."/>
            <person name="Anantharaman K."/>
            <person name="Thomas B.C."/>
            <person name="Malmstrom R."/>
            <person name="Stieglmeier M."/>
            <person name="Klingl A."/>
            <person name="Woyke T."/>
            <person name="Ryan C.M."/>
            <person name="Banfield J.F."/>
        </authorList>
    </citation>
    <scope>NUCLEOTIDE SEQUENCE [LARGE SCALE GENOMIC DNA]</scope>
</reference>
<dbReference type="SUPFAM" id="SSF89095">
    <property type="entry name" value="GatB/YqeY motif"/>
    <property type="match status" value="1"/>
</dbReference>
<evidence type="ECO:0000313" key="2">
    <source>
        <dbReference type="Proteomes" id="UP000229315"/>
    </source>
</evidence>
<dbReference type="InterPro" id="IPR023168">
    <property type="entry name" value="GatB_Yqey_C_2"/>
</dbReference>
<organism evidence="1 2">
    <name type="scientific">Candidatus Kaiserbacteria bacterium CG10_big_fil_rev_8_21_14_0_10_45_20</name>
    <dbReference type="NCBI Taxonomy" id="1974607"/>
    <lineage>
        <taxon>Bacteria</taxon>
        <taxon>Candidatus Kaiseribacteriota</taxon>
    </lineage>
</organism>
<dbReference type="PANTHER" id="PTHR28055">
    <property type="entry name" value="ALTERED INHERITANCE OF MITOCHONDRIA PROTEIN 41, MITOCHONDRIAL"/>
    <property type="match status" value="1"/>
</dbReference>
<dbReference type="InterPro" id="IPR019004">
    <property type="entry name" value="YqeY/Aim41"/>
</dbReference>
<keyword evidence="1" id="KW-0808">Transferase</keyword>
<dbReference type="GO" id="GO:0016884">
    <property type="term" value="F:carbon-nitrogen ligase activity, with glutamine as amido-N-donor"/>
    <property type="evidence" value="ECO:0007669"/>
    <property type="project" value="InterPro"/>
</dbReference>
<sequence>MLHTQIKGEVHTAMKERDVLRVEVLRGLSASFTNELVATKRKPTEELSDEEVILVIRREVKKRKESAEAFKAGNRPELAEKEEKEIEILNAYLPALMNEADVRRIVETKKAELGISEKKDIGRLMGAVMKELAGKADGDTVKKIVEEVV</sequence>
<dbReference type="Gene3D" id="1.10.1510.10">
    <property type="entry name" value="Uncharacterised protein YqeY/AIM41 PF09424, N-terminal domain"/>
    <property type="match status" value="1"/>
</dbReference>
<dbReference type="AlphaFoldDB" id="A0A2H0UIF6"/>
<comment type="caution">
    <text evidence="1">The sequence shown here is derived from an EMBL/GenBank/DDBJ whole genome shotgun (WGS) entry which is preliminary data.</text>
</comment>
<dbReference type="Gene3D" id="1.10.10.410">
    <property type="match status" value="1"/>
</dbReference>
<dbReference type="Pfam" id="PF09424">
    <property type="entry name" value="YqeY"/>
    <property type="match status" value="1"/>
</dbReference>
<accession>A0A2H0UIF6</accession>
<gene>
    <name evidence="1" type="ORF">COU15_00060</name>
</gene>